<dbReference type="Gene3D" id="3.40.47.10">
    <property type="match status" value="1"/>
</dbReference>
<dbReference type="EMBL" id="REGN01001638">
    <property type="protein sequence ID" value="RNA33428.1"/>
    <property type="molecule type" value="Genomic_DNA"/>
</dbReference>
<dbReference type="InterPro" id="IPR016039">
    <property type="entry name" value="Thiolase-like"/>
</dbReference>
<name>A0A3M7SD12_BRAPC</name>
<dbReference type="GO" id="GO:0005829">
    <property type="term" value="C:cytosol"/>
    <property type="evidence" value="ECO:0007669"/>
    <property type="project" value="TreeGrafter"/>
</dbReference>
<protein>
    <submittedName>
        <fullName evidence="2">Non-specific lipid-transfer</fullName>
    </submittedName>
</protein>
<dbReference type="InterPro" id="IPR036527">
    <property type="entry name" value="SCP2_sterol-bd_dom_sf"/>
</dbReference>
<reference evidence="2 3" key="1">
    <citation type="journal article" date="2018" name="Sci. Rep.">
        <title>Genomic signatures of local adaptation to the degree of environmental predictability in rotifers.</title>
        <authorList>
            <person name="Franch-Gras L."/>
            <person name="Hahn C."/>
            <person name="Garcia-Roger E.M."/>
            <person name="Carmona M.J."/>
            <person name="Serra M."/>
            <person name="Gomez A."/>
        </authorList>
    </citation>
    <scope>NUCLEOTIDE SEQUENCE [LARGE SCALE GENOMIC DNA]</scope>
    <source>
        <strain evidence="2">HYR1</strain>
    </source>
</reference>
<feature type="domain" description="SCP2" evidence="1">
    <location>
        <begin position="70"/>
        <end position="171"/>
    </location>
</feature>
<proteinExistence type="predicted"/>
<comment type="caution">
    <text evidence="2">The sequence shown here is derived from an EMBL/GenBank/DDBJ whole genome shotgun (WGS) entry which is preliminary data.</text>
</comment>
<organism evidence="2 3">
    <name type="scientific">Brachionus plicatilis</name>
    <name type="common">Marine rotifer</name>
    <name type="synonym">Brachionus muelleri</name>
    <dbReference type="NCBI Taxonomy" id="10195"/>
    <lineage>
        <taxon>Eukaryota</taxon>
        <taxon>Metazoa</taxon>
        <taxon>Spiralia</taxon>
        <taxon>Gnathifera</taxon>
        <taxon>Rotifera</taxon>
        <taxon>Eurotatoria</taxon>
        <taxon>Monogononta</taxon>
        <taxon>Pseudotrocha</taxon>
        <taxon>Ploima</taxon>
        <taxon>Brachionidae</taxon>
        <taxon>Brachionus</taxon>
    </lineage>
</organism>
<dbReference type="Proteomes" id="UP000276133">
    <property type="component" value="Unassembled WGS sequence"/>
</dbReference>
<gene>
    <name evidence="2" type="ORF">BpHYR1_049404</name>
</gene>
<sequence length="328" mass="35164">TGIAQCAELSWQLRGEAAKRQVSNVKYALQHNIGLGGAAVVGIYKLGFPQSVPVPKSTAATSILKSVAFFEQIEAKISQEGKAMVTKIGSIIGFNVACSDKIVSYVIDLKNGTGSVKMNDGSIKPDCTISIADDDLAKILEGKLNMMSAFTQKKLKISGNMSVAMKLNQLFASVAKKVEAKPLVPKETDAAKPVSQPLSSELAKTTIKHKSGQFFDEVEAKMKQEGPGYVSKVNAVIGFTITECPNNETFSYILNLKKAPGSISVNDGSTKADVTITLKDNDMLEILGGKLNMMSAFTKKKLKISGNMSVAMKLNQIFSSVLKTRSKL</sequence>
<accession>A0A3M7SD12</accession>
<feature type="domain" description="SCP2" evidence="1">
    <location>
        <begin position="216"/>
        <end position="318"/>
    </location>
</feature>
<evidence type="ECO:0000259" key="1">
    <source>
        <dbReference type="Pfam" id="PF02036"/>
    </source>
</evidence>
<dbReference type="InterPro" id="IPR003033">
    <property type="entry name" value="SCP2_sterol-bd_dom"/>
</dbReference>
<dbReference type="PANTHER" id="PTHR10094:SF25">
    <property type="entry name" value="SCP2 STEROL-BINDING DOMAIN-CONTAINING PROTEIN 1"/>
    <property type="match status" value="1"/>
</dbReference>
<dbReference type="Gene3D" id="3.30.1050.10">
    <property type="entry name" value="SCP2 sterol-binding domain"/>
    <property type="match status" value="2"/>
</dbReference>
<dbReference type="SUPFAM" id="SSF55718">
    <property type="entry name" value="SCP-like"/>
    <property type="match status" value="2"/>
</dbReference>
<dbReference type="STRING" id="10195.A0A3M7SD12"/>
<feature type="non-terminal residue" evidence="2">
    <location>
        <position position="1"/>
    </location>
</feature>
<dbReference type="GO" id="GO:0016746">
    <property type="term" value="F:acyltransferase activity"/>
    <property type="evidence" value="ECO:0007669"/>
    <property type="project" value="InterPro"/>
</dbReference>
<dbReference type="PANTHER" id="PTHR10094">
    <property type="entry name" value="STEROL CARRIER PROTEIN 2 SCP-2 FAMILY PROTEIN"/>
    <property type="match status" value="1"/>
</dbReference>
<dbReference type="AlphaFoldDB" id="A0A3M7SD12"/>
<dbReference type="Pfam" id="PF02036">
    <property type="entry name" value="SCP2"/>
    <property type="match status" value="2"/>
</dbReference>
<evidence type="ECO:0000313" key="3">
    <source>
        <dbReference type="Proteomes" id="UP000276133"/>
    </source>
</evidence>
<dbReference type="OrthoDB" id="3592703at2759"/>
<keyword evidence="3" id="KW-1185">Reference proteome</keyword>
<evidence type="ECO:0000313" key="2">
    <source>
        <dbReference type="EMBL" id="RNA33428.1"/>
    </source>
</evidence>